<gene>
    <name evidence="1" type="ORF">CCMP2556_LOCUS21717</name>
</gene>
<feature type="non-terminal residue" evidence="1">
    <location>
        <position position="57"/>
    </location>
</feature>
<keyword evidence="2" id="KW-1185">Reference proteome</keyword>
<proteinExistence type="predicted"/>
<dbReference type="Proteomes" id="UP001642484">
    <property type="component" value="Unassembled WGS sequence"/>
</dbReference>
<dbReference type="EMBL" id="CAXAMN010013291">
    <property type="protein sequence ID" value="CAK9040290.1"/>
    <property type="molecule type" value="Genomic_DNA"/>
</dbReference>
<comment type="caution">
    <text evidence="1">The sequence shown here is derived from an EMBL/GenBank/DDBJ whole genome shotgun (WGS) entry which is preliminary data.</text>
</comment>
<name>A0ABP0LM98_9DINO</name>
<accession>A0ABP0LM98</accession>
<evidence type="ECO:0000313" key="1">
    <source>
        <dbReference type="EMBL" id="CAK9040290.1"/>
    </source>
</evidence>
<reference evidence="1 2" key="1">
    <citation type="submission" date="2024-02" db="EMBL/GenBank/DDBJ databases">
        <authorList>
            <person name="Chen Y."/>
            <person name="Shah S."/>
            <person name="Dougan E. K."/>
            <person name="Thang M."/>
            <person name="Chan C."/>
        </authorList>
    </citation>
    <scope>NUCLEOTIDE SEQUENCE [LARGE SCALE GENOMIC DNA]</scope>
</reference>
<protein>
    <submittedName>
        <fullName evidence="1">Uncharacterized protein</fullName>
    </submittedName>
</protein>
<sequence length="57" mass="6932">MKKKNNRVVEKSDHITEEINHILEEKFDEFNDDYQIHLILDKDVVDMEEKIMTVDQK</sequence>
<evidence type="ECO:0000313" key="2">
    <source>
        <dbReference type="Proteomes" id="UP001642484"/>
    </source>
</evidence>
<organism evidence="1 2">
    <name type="scientific">Durusdinium trenchii</name>
    <dbReference type="NCBI Taxonomy" id="1381693"/>
    <lineage>
        <taxon>Eukaryota</taxon>
        <taxon>Sar</taxon>
        <taxon>Alveolata</taxon>
        <taxon>Dinophyceae</taxon>
        <taxon>Suessiales</taxon>
        <taxon>Symbiodiniaceae</taxon>
        <taxon>Durusdinium</taxon>
    </lineage>
</organism>